<reference evidence="7 8" key="1">
    <citation type="submission" date="2020-12" db="EMBL/GenBank/DDBJ databases">
        <title>De novo assembly of Tibetan sheep genome.</title>
        <authorList>
            <person name="Li X."/>
        </authorList>
    </citation>
    <scope>NUCLEOTIDE SEQUENCE [LARGE SCALE GENOMIC DNA]</scope>
    <source>
        <tissue evidence="7">Heart</tissue>
    </source>
</reference>
<organism evidence="7 8">
    <name type="scientific">Ovis aries</name>
    <name type="common">Sheep</name>
    <dbReference type="NCBI Taxonomy" id="9940"/>
    <lineage>
        <taxon>Eukaryota</taxon>
        <taxon>Metazoa</taxon>
        <taxon>Chordata</taxon>
        <taxon>Craniata</taxon>
        <taxon>Vertebrata</taxon>
        <taxon>Euteleostomi</taxon>
        <taxon>Mammalia</taxon>
        <taxon>Eutheria</taxon>
        <taxon>Laurasiatheria</taxon>
        <taxon>Artiodactyla</taxon>
        <taxon>Ruminantia</taxon>
        <taxon>Pecora</taxon>
        <taxon>Bovidae</taxon>
        <taxon>Caprinae</taxon>
        <taxon>Ovis</taxon>
    </lineage>
</organism>
<dbReference type="PANTHER" id="PTHR10965">
    <property type="entry name" value="60S RIBOSOMAL PROTEIN L38"/>
    <property type="match status" value="1"/>
</dbReference>
<evidence type="ECO:0000256" key="4">
    <source>
        <dbReference type="ARBA" id="ARBA00035235"/>
    </source>
</evidence>
<dbReference type="GO" id="GO:0022618">
    <property type="term" value="P:protein-RNA complex assembly"/>
    <property type="evidence" value="ECO:0007669"/>
    <property type="project" value="TreeGrafter"/>
</dbReference>
<evidence type="ECO:0000313" key="7">
    <source>
        <dbReference type="EMBL" id="KAG5201130.1"/>
    </source>
</evidence>
<dbReference type="GO" id="GO:0006412">
    <property type="term" value="P:translation"/>
    <property type="evidence" value="ECO:0007669"/>
    <property type="project" value="InterPro"/>
</dbReference>
<evidence type="ECO:0000256" key="3">
    <source>
        <dbReference type="ARBA" id="ARBA00023274"/>
    </source>
</evidence>
<evidence type="ECO:0000256" key="2">
    <source>
        <dbReference type="ARBA" id="ARBA00022980"/>
    </source>
</evidence>
<comment type="similarity">
    <text evidence="1 6">Belongs to the eukaryotic ribosomal protein eL38 family.</text>
</comment>
<evidence type="ECO:0000313" key="8">
    <source>
        <dbReference type="Proteomes" id="UP000664991"/>
    </source>
</evidence>
<accession>A0A836CXF3</accession>
<dbReference type="PANTHER" id="PTHR10965:SF0">
    <property type="entry name" value="LARGE RIBOSOMAL SUBUNIT PROTEIN EL38"/>
    <property type="match status" value="1"/>
</dbReference>
<name>A0A836CXF3_SHEEP</name>
<proteinExistence type="inferred from homology"/>
<dbReference type="GO" id="GO:0022625">
    <property type="term" value="C:cytosolic large ribosomal subunit"/>
    <property type="evidence" value="ECO:0007669"/>
    <property type="project" value="TreeGrafter"/>
</dbReference>
<evidence type="ECO:0000256" key="5">
    <source>
        <dbReference type="ARBA" id="ARBA00035338"/>
    </source>
</evidence>
<comment type="caution">
    <text evidence="7">The sequence shown here is derived from an EMBL/GenBank/DDBJ whole genome shotgun (WGS) entry which is preliminary data.</text>
</comment>
<dbReference type="AlphaFoldDB" id="A0A836CXF3"/>
<dbReference type="Proteomes" id="UP000664991">
    <property type="component" value="Chromosome 14"/>
</dbReference>
<dbReference type="GO" id="GO:0003735">
    <property type="term" value="F:structural constituent of ribosome"/>
    <property type="evidence" value="ECO:0007669"/>
    <property type="project" value="InterPro"/>
</dbReference>
<protein>
    <recommendedName>
        <fullName evidence="4">Large ribosomal subunit protein eL38</fullName>
    </recommendedName>
    <alternativeName>
        <fullName evidence="5">60S ribosomal protein L38</fullName>
    </alternativeName>
</protein>
<evidence type="ECO:0000256" key="6">
    <source>
        <dbReference type="RuleBase" id="RU003445"/>
    </source>
</evidence>
<gene>
    <name evidence="7" type="ORF">JEQ12_005664</name>
</gene>
<dbReference type="Gene3D" id="3.30.720.90">
    <property type="match status" value="1"/>
</dbReference>
<sequence>MLVAASPSVPPPYQRRLVGSGKLREQMLPLLQKDAQIWLRDNKTCSSEKGNLVVLEIHQFPIQCVFRSETFRSAPSNSLLLFPLQSPRMVAMPCKTEEIEDNRLTAGRKDAKSVKIKKNKDNMKFAVRCSRYLYTLVITGNKAGKPKQTQPPGSAVKERK</sequence>
<dbReference type="InterPro" id="IPR002675">
    <property type="entry name" value="Ribosomal_eL38"/>
</dbReference>
<dbReference type="Pfam" id="PF01781">
    <property type="entry name" value="Ribosomal_L38e"/>
    <property type="match status" value="1"/>
</dbReference>
<evidence type="ECO:0000256" key="1">
    <source>
        <dbReference type="ARBA" id="ARBA00007803"/>
    </source>
</evidence>
<dbReference type="EMBL" id="JAEMGP010000014">
    <property type="protein sequence ID" value="KAG5201130.1"/>
    <property type="molecule type" value="Genomic_DNA"/>
</dbReference>
<keyword evidence="3 6" id="KW-0687">Ribonucleoprotein</keyword>
<keyword evidence="2 6" id="KW-0689">Ribosomal protein</keyword>
<dbReference type="InterPro" id="IPR038464">
    <property type="entry name" value="Ribosomal_eL38_sf"/>
</dbReference>